<evidence type="ECO:0000256" key="1">
    <source>
        <dbReference type="SAM" id="MobiDB-lite"/>
    </source>
</evidence>
<reference evidence="2 3" key="1">
    <citation type="submission" date="2013-07" db="EMBL/GenBank/DDBJ databases">
        <title>Thalassospira permensis NBRC 106175 Genome Sequencing.</title>
        <authorList>
            <person name="Lai Q."/>
            <person name="Shao Z."/>
        </authorList>
    </citation>
    <scope>NUCLEOTIDE SEQUENCE [LARGE SCALE GENOMIC DNA]</scope>
    <source>
        <strain evidence="2 3">NBRC 106175</strain>
    </source>
</reference>
<accession>A0ABR4TJ40</accession>
<dbReference type="Proteomes" id="UP000027463">
    <property type="component" value="Unassembled WGS sequence"/>
</dbReference>
<dbReference type="EMBL" id="AUNC01000056">
    <property type="protein sequence ID" value="KEO52150.1"/>
    <property type="molecule type" value="Genomic_DNA"/>
</dbReference>
<keyword evidence="3" id="KW-1185">Reference proteome</keyword>
<comment type="caution">
    <text evidence="2">The sequence shown here is derived from an EMBL/GenBank/DDBJ whole genome shotgun (WGS) entry which is preliminary data.</text>
</comment>
<evidence type="ECO:0000313" key="3">
    <source>
        <dbReference type="Proteomes" id="UP000027463"/>
    </source>
</evidence>
<evidence type="ECO:0000313" key="2">
    <source>
        <dbReference type="EMBL" id="KEO52150.1"/>
    </source>
</evidence>
<sequence length="87" mass="9783">MKGDKGAARQKKDKRKSELRTQGGSLSGTRIHAALPFEILIQSGFLCDHDQPLLKKGIDARIMSKQTRFVKVFLPFYDSHVPTASRQ</sequence>
<name>A0ABR4TJ40_9PROT</name>
<proteinExistence type="predicted"/>
<protein>
    <submittedName>
        <fullName evidence="2">Uncharacterized protein</fullName>
    </submittedName>
</protein>
<organism evidence="2 3">
    <name type="scientific">Thalassospira permensis NBRC 106175</name>
    <dbReference type="NCBI Taxonomy" id="1353532"/>
    <lineage>
        <taxon>Bacteria</taxon>
        <taxon>Pseudomonadati</taxon>
        <taxon>Pseudomonadota</taxon>
        <taxon>Alphaproteobacteria</taxon>
        <taxon>Rhodospirillales</taxon>
        <taxon>Thalassospiraceae</taxon>
        <taxon>Thalassospira</taxon>
    </lineage>
</organism>
<feature type="region of interest" description="Disordered" evidence="1">
    <location>
        <begin position="1"/>
        <end position="25"/>
    </location>
</feature>
<gene>
    <name evidence="2" type="ORF">SMB34_08530</name>
</gene>